<feature type="domain" description="Helicase ATP-binding" evidence="3">
    <location>
        <begin position="139"/>
        <end position="342"/>
    </location>
</feature>
<keyword evidence="5" id="KW-0347">Helicase</keyword>
<gene>
    <name evidence="5" type="ORF">ALP24_05683</name>
</gene>
<evidence type="ECO:0000256" key="2">
    <source>
        <dbReference type="ARBA" id="ARBA00022840"/>
    </source>
</evidence>
<dbReference type="SMART" id="SM00487">
    <property type="entry name" value="DEXDc"/>
    <property type="match status" value="1"/>
</dbReference>
<dbReference type="Pfam" id="PF00270">
    <property type="entry name" value="DEAD"/>
    <property type="match status" value="1"/>
</dbReference>
<reference evidence="5 6" key="1">
    <citation type="submission" date="2018-08" db="EMBL/GenBank/DDBJ databases">
        <title>Recombination of ecologically and evolutionarily significant loci maintains genetic cohesion in the Pseudomonas syringae species complex.</title>
        <authorList>
            <person name="Dillon M."/>
            <person name="Thakur S."/>
            <person name="Almeida R.N.D."/>
            <person name="Weir B.S."/>
            <person name="Guttman D.S."/>
        </authorList>
    </citation>
    <scope>NUCLEOTIDE SEQUENCE [LARGE SCALE GENOMIC DNA]</scope>
    <source>
        <strain evidence="5 6">ICMP 11935</strain>
    </source>
</reference>
<accession>A0A3M5WDB3</accession>
<keyword evidence="5" id="KW-0378">Hydrolase</keyword>
<dbReference type="GO" id="GO:0005524">
    <property type="term" value="F:ATP binding"/>
    <property type="evidence" value="ECO:0007669"/>
    <property type="project" value="UniProtKB-KW"/>
</dbReference>
<dbReference type="Proteomes" id="UP000274315">
    <property type="component" value="Unassembled WGS sequence"/>
</dbReference>
<dbReference type="InterPro" id="IPR014001">
    <property type="entry name" value="Helicase_ATP-bd"/>
</dbReference>
<evidence type="ECO:0000259" key="3">
    <source>
        <dbReference type="PROSITE" id="PS51192"/>
    </source>
</evidence>
<dbReference type="InterPro" id="IPR001650">
    <property type="entry name" value="Helicase_C-like"/>
</dbReference>
<organism evidence="5 6">
    <name type="scientific">Pseudomonas syringae pv. aptata</name>
    <dbReference type="NCBI Taxonomy" id="83167"/>
    <lineage>
        <taxon>Bacteria</taxon>
        <taxon>Pseudomonadati</taxon>
        <taxon>Pseudomonadota</taxon>
        <taxon>Gammaproteobacteria</taxon>
        <taxon>Pseudomonadales</taxon>
        <taxon>Pseudomonadaceae</taxon>
        <taxon>Pseudomonas</taxon>
        <taxon>Pseudomonas syringae</taxon>
    </lineage>
</organism>
<dbReference type="GO" id="GO:0036297">
    <property type="term" value="P:interstrand cross-link repair"/>
    <property type="evidence" value="ECO:0007669"/>
    <property type="project" value="TreeGrafter"/>
</dbReference>
<evidence type="ECO:0000259" key="4">
    <source>
        <dbReference type="PROSITE" id="PS51194"/>
    </source>
</evidence>
<dbReference type="PROSITE" id="PS51194">
    <property type="entry name" value="HELICASE_CTER"/>
    <property type="match status" value="1"/>
</dbReference>
<evidence type="ECO:0000313" key="5">
    <source>
        <dbReference type="EMBL" id="RMU68402.1"/>
    </source>
</evidence>
<comment type="caution">
    <text evidence="5">The sequence shown here is derived from an EMBL/GenBank/DDBJ whole genome shotgun (WGS) entry which is preliminary data.</text>
</comment>
<dbReference type="Pfam" id="PF00271">
    <property type="entry name" value="Helicase_C"/>
    <property type="match status" value="1"/>
</dbReference>
<dbReference type="InterPro" id="IPR027417">
    <property type="entry name" value="P-loop_NTPase"/>
</dbReference>
<dbReference type="PROSITE" id="PS51192">
    <property type="entry name" value="HELICASE_ATP_BIND_1"/>
    <property type="match status" value="1"/>
</dbReference>
<feature type="domain" description="Helicase C-terminal" evidence="4">
    <location>
        <begin position="1022"/>
        <end position="1173"/>
    </location>
</feature>
<keyword evidence="1" id="KW-0547">Nucleotide-binding</keyword>
<evidence type="ECO:0000313" key="6">
    <source>
        <dbReference type="Proteomes" id="UP000274315"/>
    </source>
</evidence>
<dbReference type="GO" id="GO:0003676">
    <property type="term" value="F:nucleic acid binding"/>
    <property type="evidence" value="ECO:0007669"/>
    <property type="project" value="InterPro"/>
</dbReference>
<dbReference type="InterPro" id="IPR011545">
    <property type="entry name" value="DEAD/DEAH_box_helicase_dom"/>
</dbReference>
<dbReference type="GO" id="GO:0043138">
    <property type="term" value="F:3'-5' DNA helicase activity"/>
    <property type="evidence" value="ECO:0007669"/>
    <property type="project" value="TreeGrafter"/>
</dbReference>
<dbReference type="EMBL" id="RBUF01000674">
    <property type="protein sequence ID" value="RMU68402.1"/>
    <property type="molecule type" value="Genomic_DNA"/>
</dbReference>
<evidence type="ECO:0000256" key="1">
    <source>
        <dbReference type="ARBA" id="ARBA00022741"/>
    </source>
</evidence>
<name>A0A3M5WDB3_PSEAP</name>
<dbReference type="SMART" id="SM00490">
    <property type="entry name" value="HELICc"/>
    <property type="match status" value="1"/>
</dbReference>
<keyword evidence="2" id="KW-0067">ATP-binding</keyword>
<proteinExistence type="predicted"/>
<dbReference type="PANTHER" id="PTHR47957">
    <property type="entry name" value="ATP-DEPENDENT HELICASE HRQ1"/>
    <property type="match status" value="1"/>
</dbReference>
<dbReference type="SUPFAM" id="SSF52540">
    <property type="entry name" value="P-loop containing nucleoside triphosphate hydrolases"/>
    <property type="match status" value="2"/>
</dbReference>
<dbReference type="Gene3D" id="3.40.50.300">
    <property type="entry name" value="P-loop containing nucleotide triphosphate hydrolases"/>
    <property type="match status" value="2"/>
</dbReference>
<dbReference type="PANTHER" id="PTHR47957:SF3">
    <property type="entry name" value="ATP-DEPENDENT HELICASE HRQ1"/>
    <property type="match status" value="1"/>
</dbReference>
<protein>
    <submittedName>
        <fullName evidence="5">Putative helicase related protein</fullName>
    </submittedName>
</protein>
<sequence length="2100" mass="234217">MVRCGLPLLARSLLQTGITAFQLDGKTMAYFESLITELKTRSTRAIQSLLSLESKPLRDFLSEKLAATPGAKDALLADPVFEPTFGWLKSGATLQSLSGGLLSSQLVKCMQRPPAVFADEYTFPGDRQIFTHQLEAWEILGQEKPASLVVTSGTGSCKSECFLVPILNSLARDIERRGRLQGVQALFIYPLNALINSQQNRLDAWTDGFNGDLRYCLYTGALENEVKSTAKQSAGHVADRTSLRASAPPVLVTNATMLEYMLVRKEDAPILEQSKGQLRWIVLDEAHTYVGSQAAEMALLLRRVMLAFDVDPRDVRFIATSATFGSDKKTVESLQSFLADMAGIEPDQIHVVHGSRHVPDIAPLQTQHSSNKSTDELMEIGNGQEISRERYHALTQHPMARQIRTAFLKPGGTRVNTLADLHRSLNGDVSPADILNMLDILSGTRSGTTDDDPFFLPLRVHLFHNVLSGIKVCIDPKCAHKLQTVLDTPEWPYGMVYTAERLSCDCGCPLIGLVSCNDCNQPFLLAHRRGNLSLTAADDHSEDEFSINLDAEVELDGDETSGATSDVHMLIVNRIAGVQTERLWFNLTKKQVEGHASTLDSIEMRVFNQIQRDQCPCCAQESASGRQFRRASIGTPFMLSTVISTVLEFCPEDKIDPLNKPFRGRRMISFTDSRQGTARIAVKLQQDSERNRIRSLVYHSLLGATPSASLSEEDEQDLHDYLDEERAGTIRPRDVRRLQELKDRKASLSKGVELPWTEMVSSLTTNKDLQEGLLRYYSTLSKIAFPETSGARTLAGVMLAREFVRRPKRQNNLETMGLVEITYPALAHVVKAPLEWPTGNIVSWRAYLKILLDFYVRENSFLHLDQEWQRFIGAKISPKWLLAPTSKEKNTSRIKTWPQVNPGSKRQSRPIQLLCNAFSWDAQDNQDKINHLLQEAWIALTTTSTILRSSETGYQLHLESLHFRLSSDVFLCPITRRLLDTSFSNLSPYSAPGGQNPLRPIRPVSMPRYPQAFGGDVDASEKILNARAWLNSEPKVIGLRDEGLWSDLHDRIIEGASYFRTAEHSAQQPKAKLKSYETQFRSGHINLLSCSTTMEMGIDISGITAVAMNNVPPQTANYLQRAGRAGRRGEGRAVALTICRKTPHDQHVFAKPRWPFDTNMIIPAVSLRSPDLVARHVNSYLLSYWLKTVLGREELKSMTIGPFCIEEGGDSLAGRFEAWCTNTAGILPAVIKGIEKLVHRSPLVDMNSETLTRHTAAAMRDVAQSWREDYNNASQELGYFKGCSEKKSAALRALNAQLERITGEYLLSELATRRFLPGYGFPTDIVSFNNIIRQPPDKAREYSREDNRGRYLDLATRDRVTGLREYAPGAEVVMDGLVYESRGISLNWRLPASEEILREAQLFKYAWRCSHCGASGSTFAQQPGDCGQCGSPLDEQEDVLRYLVPSGFAVDFYGKDPHTDISKPTYIPVQRPWLSVNEPWLTLANPANGAFRASAKARLFNHTSGDGGQGFALCLECGRAEAMLKYPDEQAAKNEKFLPHKFRSGQQHRRLRGGRTDDGESICAGSSDSWKIQRNVHLGHDSIADALEVMIRNPVTGEYLNDEIAAFSIAVALRDAIADQMGVMSDELGFGTKHVQWQREPVRLIQVFDLRSGGYTSQAAHLMNSPVLWDKVLDSLSCHCTGACQECLIGFDTRFDGEKLDRHKALEWISKDWRASLALPDDEAVFGADSVAETSTLLEAVERYLAQDKYGAVTLYLQGPTSLWDLPMATVLRDKVLGWQCHRRINVTLIAENGTLAHLDEASRYSLASWVDAGITYVESDPTRMSLQGGHHLLVGLSGKDGELTWASRQTLVGISNPHWGESDGESPLVRGLLSRGFEPTRPYSLGEIRPKTGDIEVDIHKDLDGTIARFGDRLWALLCDKSPGLRAALEGNDPLQSVAYTDRYVVSPLAAALLLEALTALRERATVESGTLPVAITGREFESKNRAPQRIWHDWLNDVDRDHALQEALDYVGFEAQVRSEPGIEHGRMLKLVFESGKQIRIRLDQGFSYWQVDRNMSHRQQQLFDFKKDSVTQGKALHDVAAVLTAPEIGNTQIFIGL</sequence>
<dbReference type="GO" id="GO:0006289">
    <property type="term" value="P:nucleotide-excision repair"/>
    <property type="evidence" value="ECO:0007669"/>
    <property type="project" value="TreeGrafter"/>
</dbReference>